<feature type="transmembrane region" description="Helical" evidence="2">
    <location>
        <begin position="242"/>
        <end position="267"/>
    </location>
</feature>
<reference evidence="4 5" key="1">
    <citation type="submission" date="2024-01" db="EMBL/GenBank/DDBJ databases">
        <authorList>
            <person name="Allen C."/>
            <person name="Tagirdzhanova G."/>
        </authorList>
    </citation>
    <scope>NUCLEOTIDE SEQUENCE [LARGE SCALE GENOMIC DNA]</scope>
</reference>
<feature type="region of interest" description="Disordered" evidence="1">
    <location>
        <begin position="409"/>
        <end position="490"/>
    </location>
</feature>
<keyword evidence="2" id="KW-0812">Transmembrane</keyword>
<sequence>MFVGTQAVTTYCPSGAKNVCYGIGVPETTASKGSGNIYFSITAPTSYQWVALGTGSMMAGSNMFIMYQDGKGNVTLSPRLGTFHVAPSQDTSSTAAKLTLLAGSGVSGSTMTANVMCSNCESWGSSGKLSVTSTNAPWIGAWKAGSSLATTNKNAALTVHDNTAQYQLDMTKATISSDSNPFVSSGSSSSGSGSGSGTGTGSGSGSGSDSGGTGSGNGSNSGDNSGGGVTVVSASSPSTAILTAHAVILALVMVVLYPLGSALMPLLGKWLVHGIWQGLAYLLMWAGFALGVVAAQQRGLLYANQGRTHTILGTVVVAAMAFQPFLGLMHHRHFVRYQGRGFVSHWHIWWGRLLMVLGIINGGLGLQLSMASKSVIIGYSVASAVLFLAYVAAKVIGSCVMTPARSKKNLDRGMNVSGNGQVYDDGNRGGNRHRGPAPDMAYSREGNYNGGSSVSPSLPPTRAQRPTAATLPEDSERNRNRMRREERRYA</sequence>
<dbReference type="InterPro" id="IPR015920">
    <property type="entry name" value="Cellobiose_DH-like_cyt"/>
</dbReference>
<dbReference type="PANTHER" id="PTHR47797">
    <property type="entry name" value="DEHYDROGENASE, PUTATIVE (AFU_ORTHOLOGUE AFUA_8G05805)-RELATED"/>
    <property type="match status" value="1"/>
</dbReference>
<gene>
    <name evidence="4" type="ORF">SBRCBS47491_000225</name>
</gene>
<evidence type="ECO:0000256" key="2">
    <source>
        <dbReference type="SAM" id="Phobius"/>
    </source>
</evidence>
<feature type="region of interest" description="Disordered" evidence="1">
    <location>
        <begin position="177"/>
        <end position="230"/>
    </location>
</feature>
<feature type="transmembrane region" description="Helical" evidence="2">
    <location>
        <begin position="349"/>
        <end position="370"/>
    </location>
</feature>
<evidence type="ECO:0000313" key="5">
    <source>
        <dbReference type="Proteomes" id="UP001642406"/>
    </source>
</evidence>
<dbReference type="Gene3D" id="2.60.40.1210">
    <property type="entry name" value="Cellobiose dehydrogenase, cytochrome domain"/>
    <property type="match status" value="1"/>
</dbReference>
<dbReference type="Proteomes" id="UP001642406">
    <property type="component" value="Unassembled WGS sequence"/>
</dbReference>
<dbReference type="EMBL" id="CAWUHC010000001">
    <property type="protein sequence ID" value="CAK7208805.1"/>
    <property type="molecule type" value="Genomic_DNA"/>
</dbReference>
<feature type="transmembrane region" description="Helical" evidence="2">
    <location>
        <begin position="309"/>
        <end position="328"/>
    </location>
</feature>
<comment type="caution">
    <text evidence="4">The sequence shown here is derived from an EMBL/GenBank/DDBJ whole genome shotgun (WGS) entry which is preliminary data.</text>
</comment>
<feature type="transmembrane region" description="Helical" evidence="2">
    <location>
        <begin position="376"/>
        <end position="397"/>
    </location>
</feature>
<dbReference type="Pfam" id="PF16010">
    <property type="entry name" value="CDH-cyt"/>
    <property type="match status" value="1"/>
</dbReference>
<dbReference type="PANTHER" id="PTHR47797:SF4">
    <property type="entry name" value="DOMON DOMAIN-CONTAINING PROTEIN"/>
    <property type="match status" value="1"/>
</dbReference>
<name>A0ABP0ANI1_9PEZI</name>
<feature type="domain" description="Cellobiose dehydrogenase-like cytochrome" evidence="3">
    <location>
        <begin position="16"/>
        <end position="175"/>
    </location>
</feature>
<feature type="compositionally biased region" description="Basic and acidic residues" evidence="1">
    <location>
        <begin position="474"/>
        <end position="490"/>
    </location>
</feature>
<dbReference type="CDD" id="cd08760">
    <property type="entry name" value="Cyt_b561_FRRS1_like"/>
    <property type="match status" value="1"/>
</dbReference>
<keyword evidence="5" id="KW-1185">Reference proteome</keyword>
<dbReference type="CDD" id="cd09630">
    <property type="entry name" value="CDH_like_cytochrome"/>
    <property type="match status" value="1"/>
</dbReference>
<accession>A0ABP0ANI1</accession>
<keyword evidence="2" id="KW-0472">Membrane</keyword>
<evidence type="ECO:0000313" key="4">
    <source>
        <dbReference type="EMBL" id="CAK7208805.1"/>
    </source>
</evidence>
<feature type="transmembrane region" description="Helical" evidence="2">
    <location>
        <begin position="279"/>
        <end position="297"/>
    </location>
</feature>
<protein>
    <recommendedName>
        <fullName evidence="3">Cellobiose dehydrogenase-like cytochrome domain-containing protein</fullName>
    </recommendedName>
</protein>
<evidence type="ECO:0000259" key="3">
    <source>
        <dbReference type="Pfam" id="PF16010"/>
    </source>
</evidence>
<feature type="compositionally biased region" description="Low complexity" evidence="1">
    <location>
        <begin position="177"/>
        <end position="191"/>
    </location>
</feature>
<proteinExistence type="predicted"/>
<feature type="compositionally biased region" description="Gly residues" evidence="1">
    <location>
        <begin position="192"/>
        <end position="229"/>
    </location>
</feature>
<dbReference type="SUPFAM" id="SSF49344">
    <property type="entry name" value="CBD9-like"/>
    <property type="match status" value="1"/>
</dbReference>
<dbReference type="Gene3D" id="1.20.120.1770">
    <property type="match status" value="1"/>
</dbReference>
<evidence type="ECO:0000256" key="1">
    <source>
        <dbReference type="SAM" id="MobiDB-lite"/>
    </source>
</evidence>
<organism evidence="4 5">
    <name type="scientific">Sporothrix bragantina</name>
    <dbReference type="NCBI Taxonomy" id="671064"/>
    <lineage>
        <taxon>Eukaryota</taxon>
        <taxon>Fungi</taxon>
        <taxon>Dikarya</taxon>
        <taxon>Ascomycota</taxon>
        <taxon>Pezizomycotina</taxon>
        <taxon>Sordariomycetes</taxon>
        <taxon>Sordariomycetidae</taxon>
        <taxon>Ophiostomatales</taxon>
        <taxon>Ophiostomataceae</taxon>
        <taxon>Sporothrix</taxon>
    </lineage>
</organism>
<keyword evidence="2" id="KW-1133">Transmembrane helix</keyword>